<dbReference type="EMBL" id="OX459118">
    <property type="protein sequence ID" value="CAI9091346.1"/>
    <property type="molecule type" value="Genomic_DNA"/>
</dbReference>
<protein>
    <submittedName>
        <fullName evidence="1">OLC1v1026355C1</fullName>
    </submittedName>
</protein>
<dbReference type="InterPro" id="IPR036691">
    <property type="entry name" value="Endo/exonu/phosph_ase_sf"/>
</dbReference>
<accession>A0AAV1C6T6</accession>
<dbReference type="Gene3D" id="3.60.10.10">
    <property type="entry name" value="Endonuclease/exonuclease/phosphatase"/>
    <property type="match status" value="1"/>
</dbReference>
<proteinExistence type="predicted"/>
<evidence type="ECO:0000313" key="2">
    <source>
        <dbReference type="Proteomes" id="UP001161247"/>
    </source>
</evidence>
<gene>
    <name evidence="1" type="ORF">OLC1_LOCUS3295</name>
</gene>
<reference evidence="1" key="1">
    <citation type="submission" date="2023-03" db="EMBL/GenBank/DDBJ databases">
        <authorList>
            <person name="Julca I."/>
        </authorList>
    </citation>
    <scope>NUCLEOTIDE SEQUENCE</scope>
</reference>
<keyword evidence="2" id="KW-1185">Reference proteome</keyword>
<dbReference type="AlphaFoldDB" id="A0AAV1C6T6"/>
<organism evidence="1 2">
    <name type="scientific">Oldenlandia corymbosa var. corymbosa</name>
    <dbReference type="NCBI Taxonomy" id="529605"/>
    <lineage>
        <taxon>Eukaryota</taxon>
        <taxon>Viridiplantae</taxon>
        <taxon>Streptophyta</taxon>
        <taxon>Embryophyta</taxon>
        <taxon>Tracheophyta</taxon>
        <taxon>Spermatophyta</taxon>
        <taxon>Magnoliopsida</taxon>
        <taxon>eudicotyledons</taxon>
        <taxon>Gunneridae</taxon>
        <taxon>Pentapetalae</taxon>
        <taxon>asterids</taxon>
        <taxon>lamiids</taxon>
        <taxon>Gentianales</taxon>
        <taxon>Rubiaceae</taxon>
        <taxon>Rubioideae</taxon>
        <taxon>Spermacoceae</taxon>
        <taxon>Hedyotis-Oldenlandia complex</taxon>
        <taxon>Oldenlandia</taxon>
    </lineage>
</organism>
<name>A0AAV1C6T6_OLDCO</name>
<dbReference type="Proteomes" id="UP001161247">
    <property type="component" value="Chromosome 1"/>
</dbReference>
<evidence type="ECO:0000313" key="1">
    <source>
        <dbReference type="EMBL" id="CAI9091346.1"/>
    </source>
</evidence>
<sequence length="681" mass="78568">MRHWHAMDKDLVTVMSVQGSEFSKEDHDFRMGVDIDPRSIALPYLRNSNMKISDAATSLSRDNLQLFLLGYPINDHESCYDHKDLALDSIRIDKFSIWVRMHGVPISMMKGLQMLQAELEMWLLSKEIFLFKEGYLCQDKADINADYFYNDDLQTWNDLLPSYHITGPSGAISTIYYDSSRMAAPAAMEDLDSKVREQRVDMEDLYQDDSSSFYGNFHSLPSTFYETDDLLIFESSSQIHIPAFFYAIPKTPHDKDMLSYASHVPNVFVPNPSDYPPYQDLSPTSIFNGILSSSSILDFSLSREMNRAVYFSLEGLVNLSLEQVHLLKLAEDGSRRVRNKMWSMAVLDQVVHWDQVCKKRAKKNGKSNKQPSLAWRMEVDSDFDLDYEASINSGNRASSESDEINRLHHHEYSWNCRGINNASTKQCLSRFIMHYKPVLLFLMETRTNSKTMELWQESTTFSNSFVIDSIGSSGGLTLWLNAVKLDVVQDDANEVLTSSQVQVMTHPFTSTEIWTRLIRWLLGKYQVQMTSPSADDLDLFLLIFWKIWIERNDKDLDYVRRGPSIDLLYGPDIIKRKQGSTERWKMISRKEVHELLSRVHSKRLEECSVEDIDAMIASLVACIKKLSEDFYDITLDVLKVADRVRLRQLRTTQDRFRRSLTLKGQEESVANMGESSIYCGQ</sequence>